<dbReference type="RefSeq" id="WP_060432360.1">
    <property type="nucleotide sequence ID" value="NZ_CABHIE010000012.1"/>
</dbReference>
<reference evidence="2 3" key="2">
    <citation type="submission" date="2019-07" db="EMBL/GenBank/DDBJ databases">
        <title>Investigation of anaerobic lignin degradation for improved lignocellulosic biofuels.</title>
        <authorList>
            <person name="Deangelis K.PhD."/>
        </authorList>
    </citation>
    <scope>NUCLEOTIDE SEQUENCE [LARGE SCALE GENOMIC DNA]</scope>
    <source>
        <strain evidence="2 3">106R</strain>
    </source>
</reference>
<evidence type="ECO:0000256" key="1">
    <source>
        <dbReference type="SAM" id="SignalP"/>
    </source>
</evidence>
<evidence type="ECO:0000313" key="2">
    <source>
        <dbReference type="EMBL" id="TQI77517.1"/>
    </source>
</evidence>
<name>A0AA46Q6U5_SERMA</name>
<keyword evidence="1" id="KW-0732">Signal</keyword>
<gene>
    <name evidence="2" type="ORF">FHU12_5387</name>
</gene>
<dbReference type="Proteomes" id="UP000320710">
    <property type="component" value="Unassembled WGS sequence"/>
</dbReference>
<protein>
    <submittedName>
        <fullName evidence="2">TraL protein</fullName>
    </submittedName>
</protein>
<dbReference type="EMBL" id="VFMJ01000002">
    <property type="protein sequence ID" value="TQI77517.1"/>
    <property type="molecule type" value="Genomic_DNA"/>
</dbReference>
<organism evidence="2 3">
    <name type="scientific">Serratia marcescens</name>
    <dbReference type="NCBI Taxonomy" id="615"/>
    <lineage>
        <taxon>Bacteria</taxon>
        <taxon>Pseudomonadati</taxon>
        <taxon>Pseudomonadota</taxon>
        <taxon>Gammaproteobacteria</taxon>
        <taxon>Enterobacterales</taxon>
        <taxon>Yersiniaceae</taxon>
        <taxon>Serratia</taxon>
    </lineage>
</organism>
<reference evidence="2 3" key="1">
    <citation type="submission" date="2019-06" db="EMBL/GenBank/DDBJ databases">
        <authorList>
            <person name="Deangelis K."/>
            <person name="Huntemann M."/>
            <person name="Clum A."/>
            <person name="Pillay M."/>
            <person name="Palaniappan K."/>
            <person name="Varghese N."/>
            <person name="Mikhailova N."/>
            <person name="Stamatis D."/>
            <person name="Reddy T."/>
            <person name="Daum C."/>
            <person name="Shapiro N."/>
            <person name="Ivanova N."/>
            <person name="Kyrpides N."/>
            <person name="Woyke T."/>
        </authorList>
    </citation>
    <scope>NUCLEOTIDE SEQUENCE [LARGE SCALE GENOMIC DNA]</scope>
    <source>
        <strain evidence="2 3">106R</strain>
    </source>
</reference>
<feature type="chain" id="PRO_5041267646" evidence="1">
    <location>
        <begin position="24"/>
        <end position="117"/>
    </location>
</feature>
<comment type="caution">
    <text evidence="2">The sequence shown here is derived from an EMBL/GenBank/DDBJ whole genome shotgun (WGS) entry which is preliminary data.</text>
</comment>
<feature type="signal peptide" evidence="1">
    <location>
        <begin position="1"/>
        <end position="23"/>
    </location>
</feature>
<sequence length="117" mass="12590">MFKKSVCAALLAALCCLPATSFASTCRAGAAAEAGSKAGYEQARRAAEAWASREQNASDQLQDCLSRIRTTTIQLPTFPSLADIMNQVSEKVCQAAVDKINDYIPGTIDPWQEFTGR</sequence>
<proteinExistence type="predicted"/>
<evidence type="ECO:0000313" key="3">
    <source>
        <dbReference type="Proteomes" id="UP000320710"/>
    </source>
</evidence>
<dbReference type="AlphaFoldDB" id="A0AA46Q6U5"/>
<accession>A0AA46Q6U5</accession>